<evidence type="ECO:0000256" key="2">
    <source>
        <dbReference type="SAM" id="SignalP"/>
    </source>
</evidence>
<evidence type="ECO:0000256" key="1">
    <source>
        <dbReference type="SAM" id="Coils"/>
    </source>
</evidence>
<feature type="chain" id="PRO_5020671834" description="Peptidoglycan-binding protein" evidence="2">
    <location>
        <begin position="24"/>
        <end position="445"/>
    </location>
</feature>
<evidence type="ECO:0000313" key="3">
    <source>
        <dbReference type="EMBL" id="TIH36183.1"/>
    </source>
</evidence>
<gene>
    <name evidence="3" type="ORF">D4765_10450</name>
</gene>
<feature type="signal peptide" evidence="2">
    <location>
        <begin position="1"/>
        <end position="23"/>
    </location>
</feature>
<sequence length="445" mass="44975">MLSFVVLMCLVAAGGVTAPTAFADDYPTWNDVQAARQSEGAKQAEVATITALITQLQTEVQAAQAAASAATAANAAAQDALLAGQAQADLLTSRAAAMQAQANKSHKQAAQLTAEQYRTGGQDLTGTMLASSSADVLDLLSRLSSMGKLSSTINGVYVKAVQDTNTAKAISDQAGVARDALAGLAAAAQAAQDKAVQAQKDMVAALDAQTAHQNELQAQLASLTAATATTEQQYQAGVAARAAAAAAAAAAALAAAQAAAQAASASASGSGSGAQQYSAGPVSGDAQTLAQQLMVFVDGGQLSGSSPDHIKEIRWIAQGQSVPNCGIDVRVLQVILIAVETFGSAGVSDINRRCTGQIEGAGIYSAHYRNGGGHAVDFYSLGGNGATGADSNSLTLIGVLDPVMPGGSGLGQSNCRRAAGDEPRLRNFQDFYDTCDHLHINDPLN</sequence>
<name>A0A4T2BWA6_9MICO</name>
<comment type="caution">
    <text evidence="3">The sequence shown here is derived from an EMBL/GenBank/DDBJ whole genome shotgun (WGS) entry which is preliminary data.</text>
</comment>
<protein>
    <recommendedName>
        <fullName evidence="5">Peptidoglycan-binding protein</fullName>
    </recommendedName>
</protein>
<proteinExistence type="predicted"/>
<keyword evidence="1" id="KW-0175">Coiled coil</keyword>
<reference evidence="3 4" key="1">
    <citation type="journal article" date="2019" name="Microorganisms">
        <title>Systematic Affiliation and Genome Analysis of Subtercola vilae DB165(T) with Particular Emphasis on Cold Adaptation of an Isolate from a High-Altitude Cold Volcano Lake.</title>
        <authorList>
            <person name="Villalobos A.S."/>
            <person name="Wiese J."/>
            <person name="Imhoff J.F."/>
            <person name="Dorador C."/>
            <person name="Keller A."/>
            <person name="Hentschel U."/>
        </authorList>
    </citation>
    <scope>NUCLEOTIDE SEQUENCE [LARGE SCALE GENOMIC DNA]</scope>
    <source>
        <strain evidence="3 4">DB165</strain>
    </source>
</reference>
<feature type="coiled-coil region" evidence="1">
    <location>
        <begin position="53"/>
        <end position="115"/>
    </location>
</feature>
<evidence type="ECO:0000313" key="4">
    <source>
        <dbReference type="Proteomes" id="UP000306192"/>
    </source>
</evidence>
<keyword evidence="4" id="KW-1185">Reference proteome</keyword>
<keyword evidence="2" id="KW-0732">Signal</keyword>
<dbReference type="EMBL" id="QYRT01000017">
    <property type="protein sequence ID" value="TIH36183.1"/>
    <property type="molecule type" value="Genomic_DNA"/>
</dbReference>
<accession>A0A4T2BWA6</accession>
<organism evidence="3 4">
    <name type="scientific">Subtercola vilae</name>
    <dbReference type="NCBI Taxonomy" id="2056433"/>
    <lineage>
        <taxon>Bacteria</taxon>
        <taxon>Bacillati</taxon>
        <taxon>Actinomycetota</taxon>
        <taxon>Actinomycetes</taxon>
        <taxon>Micrococcales</taxon>
        <taxon>Microbacteriaceae</taxon>
        <taxon>Subtercola</taxon>
    </lineage>
</organism>
<dbReference type="Proteomes" id="UP000306192">
    <property type="component" value="Unassembled WGS sequence"/>
</dbReference>
<dbReference type="AlphaFoldDB" id="A0A4T2BWA6"/>
<evidence type="ECO:0008006" key="5">
    <source>
        <dbReference type="Google" id="ProtNLM"/>
    </source>
</evidence>